<name>A0A0V0GGX3_SOLCH</name>
<dbReference type="AlphaFoldDB" id="A0A0V0GGX3"/>
<evidence type="ECO:0000313" key="1">
    <source>
        <dbReference type="EMBL" id="JAP07556.1"/>
    </source>
</evidence>
<proteinExistence type="predicted"/>
<reference evidence="1" key="1">
    <citation type="submission" date="2015-12" db="EMBL/GenBank/DDBJ databases">
        <title>Gene expression during late stages of embryo sac development: a critical building block for successful pollen-pistil interactions.</title>
        <authorList>
            <person name="Liu Y."/>
            <person name="Joly V."/>
            <person name="Sabar M."/>
            <person name="Matton D.P."/>
        </authorList>
    </citation>
    <scope>NUCLEOTIDE SEQUENCE</scope>
</reference>
<protein>
    <submittedName>
        <fullName evidence="1">Putative ovule protein</fullName>
    </submittedName>
</protein>
<dbReference type="EMBL" id="GEDG01038502">
    <property type="protein sequence ID" value="JAP07556.1"/>
    <property type="molecule type" value="Transcribed_RNA"/>
</dbReference>
<organism evidence="1">
    <name type="scientific">Solanum chacoense</name>
    <name type="common">Chaco potato</name>
    <dbReference type="NCBI Taxonomy" id="4108"/>
    <lineage>
        <taxon>Eukaryota</taxon>
        <taxon>Viridiplantae</taxon>
        <taxon>Streptophyta</taxon>
        <taxon>Embryophyta</taxon>
        <taxon>Tracheophyta</taxon>
        <taxon>Spermatophyta</taxon>
        <taxon>Magnoliopsida</taxon>
        <taxon>eudicotyledons</taxon>
        <taxon>Gunneridae</taxon>
        <taxon>Pentapetalae</taxon>
        <taxon>asterids</taxon>
        <taxon>lamiids</taxon>
        <taxon>Solanales</taxon>
        <taxon>Solanaceae</taxon>
        <taxon>Solanoideae</taxon>
        <taxon>Solaneae</taxon>
        <taxon>Solanum</taxon>
    </lineage>
</organism>
<accession>A0A0V0GGX3</accession>
<sequence>MLQFCCLLPFPSPATYSSSKGSVLWSLGLRDDATLRPQTMELIPAVLLPFLFRNGSKFQGRVCFLLIVKEF</sequence>